<keyword evidence="6" id="KW-1185">Reference proteome</keyword>
<dbReference type="PANTHER" id="PTHR35526">
    <property type="entry name" value="ANTI-SIGMA-F FACTOR RSBW-RELATED"/>
    <property type="match status" value="1"/>
</dbReference>
<dbReference type="EMBL" id="LK022848">
    <property type="protein sequence ID" value="CDR03947.1"/>
    <property type="molecule type" value="Genomic_DNA"/>
</dbReference>
<gene>
    <name evidence="5" type="ORF">J2Z30_003032</name>
    <name evidence="4" type="ORF">SIRAN1441</name>
</gene>
<dbReference type="Proteomes" id="UP000756710">
    <property type="component" value="Unassembled WGS sequence"/>
</dbReference>
<dbReference type="SUPFAM" id="SSF55874">
    <property type="entry name" value="ATPase domain of HSP90 chaperone/DNA topoisomerase II/histidine kinase"/>
    <property type="match status" value="1"/>
</dbReference>
<keyword evidence="1" id="KW-0808">Transferase</keyword>
<dbReference type="EMBL" id="JAGGLR010000007">
    <property type="protein sequence ID" value="MBP2062016.1"/>
    <property type="molecule type" value="Genomic_DNA"/>
</dbReference>
<sequence>MAVALRQRSTMAHHPSSGSVDSALRQERFQLPARGASVAIARHRVRSRAPEWGFTEDVCEAAELVMSELFTNALVHTGSEQILCVLRAHERRMFYVEVADQGGGPAVPTPREAGLEDECGRGLALVRALADAWGDRPGVNGGRVVWAQMSVTVGR</sequence>
<dbReference type="CDD" id="cd16936">
    <property type="entry name" value="HATPase_RsbW-like"/>
    <property type="match status" value="1"/>
</dbReference>
<keyword evidence="1" id="KW-0418">Kinase</keyword>
<dbReference type="HOGENOM" id="CLU_090336_4_5_11"/>
<keyword evidence="1" id="KW-0723">Serine/threonine-protein kinase</keyword>
<dbReference type="InterPro" id="IPR036890">
    <property type="entry name" value="HATPase_C_sf"/>
</dbReference>
<organism evidence="4">
    <name type="scientific">Streptomyces iranensis</name>
    <dbReference type="NCBI Taxonomy" id="576784"/>
    <lineage>
        <taxon>Bacteria</taxon>
        <taxon>Bacillati</taxon>
        <taxon>Actinomycetota</taxon>
        <taxon>Actinomycetes</taxon>
        <taxon>Kitasatosporales</taxon>
        <taxon>Streptomycetaceae</taxon>
        <taxon>Streptomyces</taxon>
        <taxon>Streptomyces violaceusniger group</taxon>
    </lineage>
</organism>
<name>A0A060ZN04_9ACTN</name>
<reference evidence="4" key="1">
    <citation type="submission" date="2014-05" db="EMBL/GenBank/DDBJ databases">
        <authorList>
            <person name="Horn Fabian"/>
        </authorList>
    </citation>
    <scope>NUCLEOTIDE SEQUENCE</scope>
</reference>
<dbReference type="InterPro" id="IPR050267">
    <property type="entry name" value="Anti-sigma-factor_SerPK"/>
</dbReference>
<feature type="region of interest" description="Disordered" evidence="2">
    <location>
        <begin position="1"/>
        <end position="22"/>
    </location>
</feature>
<dbReference type="Pfam" id="PF13581">
    <property type="entry name" value="HATPase_c_2"/>
    <property type="match status" value="1"/>
</dbReference>
<evidence type="ECO:0000313" key="6">
    <source>
        <dbReference type="Proteomes" id="UP000756710"/>
    </source>
</evidence>
<dbReference type="RefSeq" id="WP_044567944.1">
    <property type="nucleotide sequence ID" value="NZ_BAABDR010000025.1"/>
</dbReference>
<dbReference type="Gene3D" id="3.30.565.10">
    <property type="entry name" value="Histidine kinase-like ATPase, C-terminal domain"/>
    <property type="match status" value="1"/>
</dbReference>
<proteinExistence type="predicted"/>
<protein>
    <submittedName>
        <fullName evidence="4">ATP-binding region ATPase domain protein</fullName>
    </submittedName>
    <submittedName>
        <fullName evidence="5">Anti-sigma regulatory factor (Ser/Thr protein kinase)</fullName>
    </submittedName>
</protein>
<accession>A0A060ZN04</accession>
<evidence type="ECO:0000313" key="5">
    <source>
        <dbReference type="EMBL" id="MBP2062016.1"/>
    </source>
</evidence>
<evidence type="ECO:0000259" key="3">
    <source>
        <dbReference type="Pfam" id="PF13581"/>
    </source>
</evidence>
<evidence type="ECO:0000256" key="2">
    <source>
        <dbReference type="SAM" id="MobiDB-lite"/>
    </source>
</evidence>
<keyword evidence="4" id="KW-0547">Nucleotide-binding</keyword>
<dbReference type="AlphaFoldDB" id="A0A060ZN04"/>
<dbReference type="InterPro" id="IPR003594">
    <property type="entry name" value="HATPase_dom"/>
</dbReference>
<keyword evidence="4" id="KW-0067">ATP-binding</keyword>
<evidence type="ECO:0000313" key="4">
    <source>
        <dbReference type="EMBL" id="CDR03947.1"/>
    </source>
</evidence>
<feature type="domain" description="Histidine kinase/HSP90-like ATPase" evidence="3">
    <location>
        <begin position="31"/>
        <end position="147"/>
    </location>
</feature>
<reference evidence="5 6" key="2">
    <citation type="submission" date="2021-03" db="EMBL/GenBank/DDBJ databases">
        <title>Genomic Encyclopedia of Type Strains, Phase IV (KMG-IV): sequencing the most valuable type-strain genomes for metagenomic binning, comparative biology and taxonomic classification.</title>
        <authorList>
            <person name="Goeker M."/>
        </authorList>
    </citation>
    <scope>NUCLEOTIDE SEQUENCE [LARGE SCALE GENOMIC DNA]</scope>
    <source>
        <strain evidence="5 6">DSM 41954</strain>
    </source>
</reference>
<dbReference type="PANTHER" id="PTHR35526:SF3">
    <property type="entry name" value="ANTI-SIGMA-F FACTOR RSBW"/>
    <property type="match status" value="1"/>
</dbReference>
<evidence type="ECO:0000256" key="1">
    <source>
        <dbReference type="ARBA" id="ARBA00022527"/>
    </source>
</evidence>
<dbReference type="GO" id="GO:0004674">
    <property type="term" value="F:protein serine/threonine kinase activity"/>
    <property type="evidence" value="ECO:0007669"/>
    <property type="project" value="UniProtKB-KW"/>
</dbReference>
<dbReference type="GO" id="GO:0005524">
    <property type="term" value="F:ATP binding"/>
    <property type="evidence" value="ECO:0007669"/>
    <property type="project" value="UniProtKB-KW"/>
</dbReference>